<name>A0ABP0C7L0_9PEZI</name>
<evidence type="ECO:0008006" key="3">
    <source>
        <dbReference type="Google" id="ProtNLM"/>
    </source>
</evidence>
<sequence length="188" mass="19977">MAQSLLSTSLRRGLMTAVAAPRISRAAFSATHRAASSLFPVNVHGEGAGTKQSLSVAGKDYTFSTDTYAALGGDDTAPSPLVYALASLGSCNQVTGSIVARDHGIRLGKWTVEVEGMLPTEVLVKGEEGVSNWESVLLKISVQTDIGGGSSDPRFQHFRSEVERRCPITNLFKLSGAKLTSEWVHEAL</sequence>
<accession>A0ABP0C7L0</accession>
<dbReference type="PANTHER" id="PTHR35368:SF1">
    <property type="entry name" value="HYDROPEROXIDE REDUCTASE"/>
    <property type="match status" value="1"/>
</dbReference>
<dbReference type="InterPro" id="IPR036102">
    <property type="entry name" value="OsmC/Ohrsf"/>
</dbReference>
<dbReference type="Pfam" id="PF02566">
    <property type="entry name" value="OsmC"/>
    <property type="match status" value="1"/>
</dbReference>
<dbReference type="SUPFAM" id="SSF82784">
    <property type="entry name" value="OsmC-like"/>
    <property type="match status" value="1"/>
</dbReference>
<evidence type="ECO:0000313" key="1">
    <source>
        <dbReference type="EMBL" id="CAK7227640.1"/>
    </source>
</evidence>
<dbReference type="Proteomes" id="UP001642405">
    <property type="component" value="Unassembled WGS sequence"/>
</dbReference>
<protein>
    <recommendedName>
        <fullName evidence="3">OsmC family protein</fullName>
    </recommendedName>
</protein>
<dbReference type="Gene3D" id="3.30.300.20">
    <property type="match status" value="1"/>
</dbReference>
<dbReference type="EMBL" id="CAWUHB010000040">
    <property type="protein sequence ID" value="CAK7227640.1"/>
    <property type="molecule type" value="Genomic_DNA"/>
</dbReference>
<gene>
    <name evidence="1" type="ORF">SCUCBS95973_006611</name>
</gene>
<dbReference type="PANTHER" id="PTHR35368">
    <property type="entry name" value="HYDROPEROXIDE REDUCTASE"/>
    <property type="match status" value="1"/>
</dbReference>
<proteinExistence type="predicted"/>
<dbReference type="InterPro" id="IPR003718">
    <property type="entry name" value="OsmC/Ohr_fam"/>
</dbReference>
<dbReference type="InterPro" id="IPR052924">
    <property type="entry name" value="OsmC/Ohr_hydroprdx_reductase"/>
</dbReference>
<organism evidence="1 2">
    <name type="scientific">Sporothrix curviconia</name>
    <dbReference type="NCBI Taxonomy" id="1260050"/>
    <lineage>
        <taxon>Eukaryota</taxon>
        <taxon>Fungi</taxon>
        <taxon>Dikarya</taxon>
        <taxon>Ascomycota</taxon>
        <taxon>Pezizomycotina</taxon>
        <taxon>Sordariomycetes</taxon>
        <taxon>Sordariomycetidae</taxon>
        <taxon>Ophiostomatales</taxon>
        <taxon>Ophiostomataceae</taxon>
        <taxon>Sporothrix</taxon>
    </lineage>
</organism>
<reference evidence="1 2" key="1">
    <citation type="submission" date="2024-01" db="EMBL/GenBank/DDBJ databases">
        <authorList>
            <person name="Allen C."/>
            <person name="Tagirdzhanova G."/>
        </authorList>
    </citation>
    <scope>NUCLEOTIDE SEQUENCE [LARGE SCALE GENOMIC DNA]</scope>
</reference>
<dbReference type="InterPro" id="IPR015946">
    <property type="entry name" value="KH_dom-like_a/b"/>
</dbReference>
<comment type="caution">
    <text evidence="1">The sequence shown here is derived from an EMBL/GenBank/DDBJ whole genome shotgun (WGS) entry which is preliminary data.</text>
</comment>
<keyword evidence="2" id="KW-1185">Reference proteome</keyword>
<evidence type="ECO:0000313" key="2">
    <source>
        <dbReference type="Proteomes" id="UP001642405"/>
    </source>
</evidence>